<evidence type="ECO:0008006" key="4">
    <source>
        <dbReference type="Google" id="ProtNLM"/>
    </source>
</evidence>
<sequence length="207" mass="23119">MQLNITRAIAPHRCGPVYEAFCHAIAGGNAMASDEKQHGFSLGWFAYQQIASILGACSLLIFCGHYIHIDWSGIFQALILAWNQTVVPVVRLVLDETIVAFLKWAFHWSIVIPAALRDYLTVGIVLGMAFGRVVFTACNESRCDKGDYAAAIIFTLINIVLWPLVVAYYIKLLTESDTRMSRVLSVFLPFLYAIAMVGANYYLHHQT</sequence>
<feature type="transmembrane region" description="Helical" evidence="1">
    <location>
        <begin position="73"/>
        <end position="94"/>
    </location>
</feature>
<keyword evidence="3" id="KW-1185">Reference proteome</keyword>
<feature type="transmembrane region" description="Helical" evidence="1">
    <location>
        <begin position="148"/>
        <end position="170"/>
    </location>
</feature>
<feature type="transmembrane region" description="Helical" evidence="1">
    <location>
        <begin position="44"/>
        <end position="67"/>
    </location>
</feature>
<dbReference type="RefSeq" id="WP_166937305.1">
    <property type="nucleotide sequence ID" value="NZ_BAAADD010000012.1"/>
</dbReference>
<feature type="transmembrane region" description="Helical" evidence="1">
    <location>
        <begin position="106"/>
        <end position="128"/>
    </location>
</feature>
<name>A0ABN1F9S9_9PROT</name>
<dbReference type="Proteomes" id="UP001499951">
    <property type="component" value="Unassembled WGS sequence"/>
</dbReference>
<comment type="caution">
    <text evidence="2">The sequence shown here is derived from an EMBL/GenBank/DDBJ whole genome shotgun (WGS) entry which is preliminary data.</text>
</comment>
<dbReference type="EMBL" id="BAAADD010000012">
    <property type="protein sequence ID" value="GAA0585985.1"/>
    <property type="molecule type" value="Genomic_DNA"/>
</dbReference>
<evidence type="ECO:0000256" key="1">
    <source>
        <dbReference type="SAM" id="Phobius"/>
    </source>
</evidence>
<feature type="transmembrane region" description="Helical" evidence="1">
    <location>
        <begin position="182"/>
        <end position="203"/>
    </location>
</feature>
<evidence type="ECO:0000313" key="2">
    <source>
        <dbReference type="EMBL" id="GAA0585985.1"/>
    </source>
</evidence>
<keyword evidence="1" id="KW-1133">Transmembrane helix</keyword>
<organism evidence="2 3">
    <name type="scientific">Rhizomicrobium electricum</name>
    <dbReference type="NCBI Taxonomy" id="480070"/>
    <lineage>
        <taxon>Bacteria</taxon>
        <taxon>Pseudomonadati</taxon>
        <taxon>Pseudomonadota</taxon>
        <taxon>Alphaproteobacteria</taxon>
        <taxon>Micropepsales</taxon>
        <taxon>Micropepsaceae</taxon>
        <taxon>Rhizomicrobium</taxon>
    </lineage>
</organism>
<evidence type="ECO:0000313" key="3">
    <source>
        <dbReference type="Proteomes" id="UP001499951"/>
    </source>
</evidence>
<reference evidence="2 3" key="1">
    <citation type="journal article" date="2019" name="Int. J. Syst. Evol. Microbiol.">
        <title>The Global Catalogue of Microorganisms (GCM) 10K type strain sequencing project: providing services to taxonomists for standard genome sequencing and annotation.</title>
        <authorList>
            <consortium name="The Broad Institute Genomics Platform"/>
            <consortium name="The Broad Institute Genome Sequencing Center for Infectious Disease"/>
            <person name="Wu L."/>
            <person name="Ma J."/>
        </authorList>
    </citation>
    <scope>NUCLEOTIDE SEQUENCE [LARGE SCALE GENOMIC DNA]</scope>
    <source>
        <strain evidence="2 3">JCM 15089</strain>
    </source>
</reference>
<accession>A0ABN1F9S9</accession>
<keyword evidence="1" id="KW-0812">Transmembrane</keyword>
<protein>
    <recommendedName>
        <fullName evidence="4">Yip1 domain-containing protein</fullName>
    </recommendedName>
</protein>
<proteinExistence type="predicted"/>
<keyword evidence="1" id="KW-0472">Membrane</keyword>
<gene>
    <name evidence="2" type="ORF">GCM10008942_38750</name>
</gene>